<evidence type="ECO:0000256" key="1">
    <source>
        <dbReference type="SAM" id="MobiDB-lite"/>
    </source>
</evidence>
<accession>A0A8E0VMS2</accession>
<evidence type="ECO:0000313" key="4">
    <source>
        <dbReference type="Proteomes" id="UP000728185"/>
    </source>
</evidence>
<name>A0A8E0VMS2_9TREM</name>
<feature type="region of interest" description="Disordered" evidence="1">
    <location>
        <begin position="835"/>
        <end position="874"/>
    </location>
</feature>
<protein>
    <submittedName>
        <fullName evidence="3">Uncharacterized protein</fullName>
    </submittedName>
</protein>
<keyword evidence="2" id="KW-0472">Membrane</keyword>
<dbReference type="OrthoDB" id="6244180at2759"/>
<feature type="transmembrane region" description="Helical" evidence="2">
    <location>
        <begin position="752"/>
        <end position="777"/>
    </location>
</feature>
<dbReference type="Proteomes" id="UP000728185">
    <property type="component" value="Unassembled WGS sequence"/>
</dbReference>
<sequence>MVQAKLIWDCPAHKLTEFSGFTVQCNITYRWPDGVAPITFVDRIMVNQLQVGYAQFHCFSSDSHYSQLFDRRIFDVKDFHTECLPTVYIFLGQFNQTSYQLCSRELNRTEPWISTIPEKNWPKLPVNCSESNQKLKIENGHIRVDGQIPEAGRYKVICADSNAESIVTLIDSSVQLVTIPRRKFFILDGDIQPMFVFQTIGQRSMNAELIDIPDMTCNVTTAPQVEFMLNEFDQLALATDSGTFGDTSVVHMVKCQAFEGAVIRSISLYLVAKKDVKLQIIGSNHTIHRQDEAFAYYCQVANPKWLADLIRPTFVPPYPPDVLRNGNRVLLPRNMPLGKYRLNCSLTEQGLTDASVIVQFTVVRSEKQHKELSITKFSHPLFKLSDPIPRAFCQPSGNMEGVDVEWKRIHGNDVYKSRREKLEPGSTLIIQPDAIHSGPSSFVCQGMEGNRCYSKLLIYYRYEGKNNLSISTQVRTQFFHTYLTCKTDLTPDELNAYTWTILLNNGVSWQTERNRIKMFGSSHLTARSYQRCQVNQFYLGQSFSTESIVIFNEIKYRAEVEFVPHLPVYRSSMWLRCRVTESDRYTSRPYMIFTRYPPQFRPYLFYRAVDFSDGFIGGTYTVVCFYINSNLILLSRKLQFEFHENPTAVIIRKDSAGDPEKTRLKCVPNGYPPLVLDANWTIVNGSNFAFTREKYDFVLTKFALHGKYYIRCDALVGFDNHVIRMNTTAWISVEASKASDVKKVPCSSNIRFAIPIGLSILCWMIMYFNLCALLFRINRQAKRKIKKRQLSFAYVTYDTRILGRHCGSQFRALIRNFDTVQQIIQQLIIHQRKSREATTKHAERKRVRAPRYRRNAGWKERRARVNPEARSPQS</sequence>
<feature type="compositionally biased region" description="Basic and acidic residues" evidence="1">
    <location>
        <begin position="857"/>
        <end position="867"/>
    </location>
</feature>
<evidence type="ECO:0000256" key="2">
    <source>
        <dbReference type="SAM" id="Phobius"/>
    </source>
</evidence>
<proteinExistence type="predicted"/>
<evidence type="ECO:0000313" key="3">
    <source>
        <dbReference type="EMBL" id="KAA0197485.1"/>
    </source>
</evidence>
<reference evidence="3" key="1">
    <citation type="submission" date="2019-05" db="EMBL/GenBank/DDBJ databases">
        <title>Annotation for the trematode Fasciolopsis buski.</title>
        <authorList>
            <person name="Choi Y.-J."/>
        </authorList>
    </citation>
    <scope>NUCLEOTIDE SEQUENCE</scope>
    <source>
        <strain evidence="3">HT</strain>
        <tissue evidence="3">Whole worm</tissue>
    </source>
</reference>
<comment type="caution">
    <text evidence="3">The sequence shown here is derived from an EMBL/GenBank/DDBJ whole genome shotgun (WGS) entry which is preliminary data.</text>
</comment>
<gene>
    <name evidence="3" type="ORF">FBUS_04617</name>
</gene>
<dbReference type="AlphaFoldDB" id="A0A8E0VMS2"/>
<keyword evidence="4" id="KW-1185">Reference proteome</keyword>
<feature type="compositionally biased region" description="Basic residues" evidence="1">
    <location>
        <begin position="842"/>
        <end position="856"/>
    </location>
</feature>
<keyword evidence="2" id="KW-0812">Transmembrane</keyword>
<keyword evidence="2" id="KW-1133">Transmembrane helix</keyword>
<organism evidence="3 4">
    <name type="scientific">Fasciolopsis buskii</name>
    <dbReference type="NCBI Taxonomy" id="27845"/>
    <lineage>
        <taxon>Eukaryota</taxon>
        <taxon>Metazoa</taxon>
        <taxon>Spiralia</taxon>
        <taxon>Lophotrochozoa</taxon>
        <taxon>Platyhelminthes</taxon>
        <taxon>Trematoda</taxon>
        <taxon>Digenea</taxon>
        <taxon>Plagiorchiida</taxon>
        <taxon>Echinostomata</taxon>
        <taxon>Echinostomatoidea</taxon>
        <taxon>Fasciolidae</taxon>
        <taxon>Fasciolopsis</taxon>
    </lineage>
</organism>
<dbReference type="EMBL" id="LUCM01002355">
    <property type="protein sequence ID" value="KAA0197485.1"/>
    <property type="molecule type" value="Genomic_DNA"/>
</dbReference>